<keyword evidence="10" id="KW-1185">Reference proteome</keyword>
<evidence type="ECO:0000256" key="3">
    <source>
        <dbReference type="ARBA" id="ARBA00022448"/>
    </source>
</evidence>
<dbReference type="PANTHER" id="PTHR34702">
    <property type="entry name" value="NA(+)/H(+) ANTIPORTER SUBUNIT F1"/>
    <property type="match status" value="1"/>
</dbReference>
<comment type="similarity">
    <text evidence="2">Belongs to the CPA3 antiporters (TC 2.A.63) subunit F family.</text>
</comment>
<keyword evidence="3" id="KW-0813">Transport</keyword>
<dbReference type="InterPro" id="IPR007208">
    <property type="entry name" value="MrpF/PhaF-like"/>
</dbReference>
<evidence type="ECO:0000256" key="4">
    <source>
        <dbReference type="ARBA" id="ARBA00022475"/>
    </source>
</evidence>
<dbReference type="GO" id="GO:0005886">
    <property type="term" value="C:plasma membrane"/>
    <property type="evidence" value="ECO:0007669"/>
    <property type="project" value="UniProtKB-SubCell"/>
</dbReference>
<keyword evidence="6 8" id="KW-1133">Transmembrane helix</keyword>
<organism evidence="9 10">
    <name type="scientific">Roseinatronobacter monicus</name>
    <dbReference type="NCBI Taxonomy" id="393481"/>
    <lineage>
        <taxon>Bacteria</taxon>
        <taxon>Pseudomonadati</taxon>
        <taxon>Pseudomonadota</taxon>
        <taxon>Alphaproteobacteria</taxon>
        <taxon>Rhodobacterales</taxon>
        <taxon>Paracoccaceae</taxon>
        <taxon>Roseinatronobacter</taxon>
    </lineage>
</organism>
<evidence type="ECO:0000256" key="8">
    <source>
        <dbReference type="SAM" id="Phobius"/>
    </source>
</evidence>
<dbReference type="Proteomes" id="UP000320582">
    <property type="component" value="Unassembled WGS sequence"/>
</dbReference>
<keyword evidence="4" id="KW-1003">Cell membrane</keyword>
<reference evidence="9 10" key="1">
    <citation type="submission" date="2019-06" db="EMBL/GenBank/DDBJ databases">
        <title>Genomic Encyclopedia of Archaeal and Bacterial Type Strains, Phase II (KMG-II): from individual species to whole genera.</title>
        <authorList>
            <person name="Goeker M."/>
        </authorList>
    </citation>
    <scope>NUCLEOTIDE SEQUENCE [LARGE SCALE GENOMIC DNA]</scope>
    <source>
        <strain evidence="9 10">DSM 18423</strain>
    </source>
</reference>
<comment type="caution">
    <text evidence="9">The sequence shown here is derived from an EMBL/GenBank/DDBJ whole genome shotgun (WGS) entry which is preliminary data.</text>
</comment>
<dbReference type="AlphaFoldDB" id="A0A543KGF5"/>
<dbReference type="Pfam" id="PF04066">
    <property type="entry name" value="MrpF_PhaF"/>
    <property type="match status" value="1"/>
</dbReference>
<dbReference type="GO" id="GO:0015385">
    <property type="term" value="F:sodium:proton antiporter activity"/>
    <property type="evidence" value="ECO:0007669"/>
    <property type="project" value="TreeGrafter"/>
</dbReference>
<sequence length="86" mass="9064">MTTFLSLILIALLLSILAGLVRIFRGPEPAERMLAAQLFGTAAVAILLVLSQLMAMPALLDVAMVFALLAAITLVAFVVLASRGVR</sequence>
<dbReference type="PANTHER" id="PTHR34702:SF1">
    <property type="entry name" value="NA(+)_H(+) ANTIPORTER SUBUNIT F"/>
    <property type="match status" value="1"/>
</dbReference>
<evidence type="ECO:0000256" key="7">
    <source>
        <dbReference type="ARBA" id="ARBA00023136"/>
    </source>
</evidence>
<comment type="subcellular location">
    <subcellularLocation>
        <location evidence="1">Cell membrane</location>
        <topology evidence="1">Multi-pass membrane protein</topology>
    </subcellularLocation>
</comment>
<dbReference type="EMBL" id="VFPT01000001">
    <property type="protein sequence ID" value="TQM94163.1"/>
    <property type="molecule type" value="Genomic_DNA"/>
</dbReference>
<name>A0A543KGF5_9RHOB</name>
<protein>
    <submittedName>
        <fullName evidence="9">Multisubunit sodium/proton antiporter MrpF subunit</fullName>
    </submittedName>
</protein>
<feature type="transmembrane region" description="Helical" evidence="8">
    <location>
        <begin position="34"/>
        <end position="51"/>
    </location>
</feature>
<feature type="transmembrane region" description="Helical" evidence="8">
    <location>
        <begin position="58"/>
        <end position="81"/>
    </location>
</feature>
<evidence type="ECO:0000256" key="5">
    <source>
        <dbReference type="ARBA" id="ARBA00022692"/>
    </source>
</evidence>
<gene>
    <name evidence="9" type="ORF">BD293_2829</name>
</gene>
<evidence type="ECO:0000313" key="10">
    <source>
        <dbReference type="Proteomes" id="UP000320582"/>
    </source>
</evidence>
<keyword evidence="7 8" id="KW-0472">Membrane</keyword>
<proteinExistence type="inferred from homology"/>
<evidence type="ECO:0000256" key="2">
    <source>
        <dbReference type="ARBA" id="ARBA00009212"/>
    </source>
</evidence>
<dbReference type="OrthoDB" id="7877056at2"/>
<evidence type="ECO:0000256" key="6">
    <source>
        <dbReference type="ARBA" id="ARBA00022989"/>
    </source>
</evidence>
<evidence type="ECO:0000256" key="1">
    <source>
        <dbReference type="ARBA" id="ARBA00004651"/>
    </source>
</evidence>
<dbReference type="RefSeq" id="WP_142082601.1">
    <property type="nucleotide sequence ID" value="NZ_VFPT01000001.1"/>
</dbReference>
<accession>A0A543KGF5</accession>
<keyword evidence="5 8" id="KW-0812">Transmembrane</keyword>
<evidence type="ECO:0000313" key="9">
    <source>
        <dbReference type="EMBL" id="TQM94163.1"/>
    </source>
</evidence>